<dbReference type="EMBL" id="JACHJY010000021">
    <property type="protein sequence ID" value="MBB4987369.1"/>
    <property type="molecule type" value="Genomic_DNA"/>
</dbReference>
<evidence type="ECO:0000313" key="1">
    <source>
        <dbReference type="EMBL" id="MBB4987369.1"/>
    </source>
</evidence>
<dbReference type="Proteomes" id="UP000582643">
    <property type="component" value="Unassembled WGS sequence"/>
</dbReference>
<comment type="caution">
    <text evidence="1">The sequence shown here is derived from an EMBL/GenBank/DDBJ whole genome shotgun (WGS) entry which is preliminary data.</text>
</comment>
<sequence length="188" mass="19816">MAAISRWNSDVPTAARHVLPLLGDAKVRQAAVHAFSAWGTAAVPLLQAVRIDGPGAARAGALEALAEIGGEAVMSARDIAALERLARIEIAGDTPVPLSCCFLSWIAVPTGDQAGVMEMLGLSQSRPVPFSVGVYAADIDSHGGLDADPLDVYRRVFVTPELAGWTLVVGSWRDPSATERRRVWCGFG</sequence>
<protein>
    <recommendedName>
        <fullName evidence="3">HEAT repeat domain-containing protein</fullName>
    </recommendedName>
</protein>
<evidence type="ECO:0000313" key="2">
    <source>
        <dbReference type="Proteomes" id="UP000582643"/>
    </source>
</evidence>
<name>A0A7W7U9J8_9ACTN</name>
<organism evidence="1 2">
    <name type="scientific">Streptomyces nymphaeiformis</name>
    <dbReference type="NCBI Taxonomy" id="2663842"/>
    <lineage>
        <taxon>Bacteria</taxon>
        <taxon>Bacillati</taxon>
        <taxon>Actinomycetota</taxon>
        <taxon>Actinomycetes</taxon>
        <taxon>Kitasatosporales</taxon>
        <taxon>Streptomycetaceae</taxon>
        <taxon>Streptomyces</taxon>
    </lineage>
</organism>
<proteinExistence type="predicted"/>
<keyword evidence="2" id="KW-1185">Reference proteome</keyword>
<reference evidence="1 2" key="1">
    <citation type="submission" date="2020-08" db="EMBL/GenBank/DDBJ databases">
        <title>Genomic Encyclopedia of Type Strains, Phase III (KMG-III): the genomes of soil and plant-associated and newly described type strains.</title>
        <authorList>
            <person name="Whitman W."/>
        </authorList>
    </citation>
    <scope>NUCLEOTIDE SEQUENCE [LARGE SCALE GENOMIC DNA]</scope>
    <source>
        <strain evidence="1 2">SFB5A</strain>
    </source>
</reference>
<dbReference type="RefSeq" id="WP_184933209.1">
    <property type="nucleotide sequence ID" value="NZ_JACHJY010000021.1"/>
</dbReference>
<evidence type="ECO:0008006" key="3">
    <source>
        <dbReference type="Google" id="ProtNLM"/>
    </source>
</evidence>
<accession>A0A7W7U9J8</accession>
<gene>
    <name evidence="1" type="ORF">GGE06_008342</name>
</gene>
<dbReference type="AlphaFoldDB" id="A0A7W7U9J8"/>